<feature type="domain" description="G-protein coupled receptors family 1 profile" evidence="6">
    <location>
        <begin position="70"/>
        <end position="336"/>
    </location>
</feature>
<dbReference type="InterPro" id="IPR052954">
    <property type="entry name" value="GPCR-Ligand_Int"/>
</dbReference>
<dbReference type="InterPro" id="IPR017452">
    <property type="entry name" value="GPCR_Rhodpsn_7TM"/>
</dbReference>
<dbReference type="AlphaFoldDB" id="A0A8S3ZHF3"/>
<dbReference type="GO" id="GO:0004930">
    <property type="term" value="F:G protein-coupled receptor activity"/>
    <property type="evidence" value="ECO:0007669"/>
    <property type="project" value="InterPro"/>
</dbReference>
<accession>A0A8S3ZHF3</accession>
<evidence type="ECO:0000256" key="4">
    <source>
        <dbReference type="ARBA" id="ARBA00023136"/>
    </source>
</evidence>
<evidence type="ECO:0000256" key="3">
    <source>
        <dbReference type="ARBA" id="ARBA00022989"/>
    </source>
</evidence>
<keyword evidence="8" id="KW-1185">Reference proteome</keyword>
<feature type="transmembrane region" description="Helical" evidence="5">
    <location>
        <begin position="53"/>
        <end position="79"/>
    </location>
</feature>
<dbReference type="SUPFAM" id="SSF81321">
    <property type="entry name" value="Family A G protein-coupled receptor-like"/>
    <property type="match status" value="1"/>
</dbReference>
<keyword evidence="4 5" id="KW-0472">Membrane</keyword>
<evidence type="ECO:0000256" key="2">
    <source>
        <dbReference type="ARBA" id="ARBA00022692"/>
    </source>
</evidence>
<proteinExistence type="predicted"/>
<dbReference type="EMBL" id="CAJHNH020002380">
    <property type="protein sequence ID" value="CAG5126536.1"/>
    <property type="molecule type" value="Genomic_DNA"/>
</dbReference>
<gene>
    <name evidence="7" type="ORF">CUNI_LOCUS12094</name>
</gene>
<feature type="transmembrane region" description="Helical" evidence="5">
    <location>
        <begin position="227"/>
        <end position="249"/>
    </location>
</feature>
<dbReference type="PANTHER" id="PTHR46641">
    <property type="entry name" value="FMRFAMIDE RECEPTOR-RELATED"/>
    <property type="match status" value="1"/>
</dbReference>
<dbReference type="PANTHER" id="PTHR46641:SF2">
    <property type="entry name" value="FMRFAMIDE RECEPTOR"/>
    <property type="match status" value="1"/>
</dbReference>
<reference evidence="7" key="1">
    <citation type="submission" date="2021-04" db="EMBL/GenBank/DDBJ databases">
        <authorList>
            <consortium name="Molecular Ecology Group"/>
        </authorList>
    </citation>
    <scope>NUCLEOTIDE SEQUENCE</scope>
</reference>
<sequence length="414" mass="45489">MYDPESNTSITAAAVNQQTESLGVNTPLTSSGTASNNYNHEIISDEIRKLFEIMNYVVLSGTVSFIGSVCNIVNVVVFIKQGLTEPVNISLLGLSLSDLGALVTLVWMSVCFNPLFANSGIGFDSVRVQYLTAGWPHVCFARITSWITAFITFERCLCISMPLKVKTIITPKRTTCTIVCIFAAMLSSTCPVYYAIRLGTVYDFSTNTTLTSLVYRSNGIQIENMSFAINFAAQLSSFVLVIVCTVILVQTLRRKSRWRKHSANKDTVTQRDKRLIKMIISLSIVFIICFLPSAVNLVVMMLIPEYSITGTQAVSDCLLASMFFRDMGWSLGTFMVAYPKHGEAGIPEKVQYFRGVTVRNEHRLTQSVFEVSLHESTGVCYQCNTILGSGGGGGAMNKAGNQTSNIFICGLVKL</sequence>
<dbReference type="PROSITE" id="PS50262">
    <property type="entry name" value="G_PROTEIN_RECEP_F1_2"/>
    <property type="match status" value="1"/>
</dbReference>
<dbReference type="InterPro" id="IPR000276">
    <property type="entry name" value="GPCR_Rhodpsn"/>
</dbReference>
<keyword evidence="2 5" id="KW-0812">Transmembrane</keyword>
<keyword evidence="3 5" id="KW-1133">Transmembrane helix</keyword>
<dbReference type="GO" id="GO:0016020">
    <property type="term" value="C:membrane"/>
    <property type="evidence" value="ECO:0007669"/>
    <property type="project" value="UniProtKB-SubCell"/>
</dbReference>
<evidence type="ECO:0000256" key="1">
    <source>
        <dbReference type="ARBA" id="ARBA00004370"/>
    </source>
</evidence>
<comment type="subcellular location">
    <subcellularLocation>
        <location evidence="1">Membrane</location>
    </subcellularLocation>
</comment>
<feature type="transmembrane region" description="Helical" evidence="5">
    <location>
        <begin position="174"/>
        <end position="196"/>
    </location>
</feature>
<feature type="transmembrane region" description="Helical" evidence="5">
    <location>
        <begin position="91"/>
        <end position="115"/>
    </location>
</feature>
<comment type="caution">
    <text evidence="7">The sequence shown here is derived from an EMBL/GenBank/DDBJ whole genome shotgun (WGS) entry which is preliminary data.</text>
</comment>
<dbReference type="Gene3D" id="1.20.1070.10">
    <property type="entry name" value="Rhodopsin 7-helix transmembrane proteins"/>
    <property type="match status" value="1"/>
</dbReference>
<organism evidence="7 8">
    <name type="scientific">Candidula unifasciata</name>
    <dbReference type="NCBI Taxonomy" id="100452"/>
    <lineage>
        <taxon>Eukaryota</taxon>
        <taxon>Metazoa</taxon>
        <taxon>Spiralia</taxon>
        <taxon>Lophotrochozoa</taxon>
        <taxon>Mollusca</taxon>
        <taxon>Gastropoda</taxon>
        <taxon>Heterobranchia</taxon>
        <taxon>Euthyneura</taxon>
        <taxon>Panpulmonata</taxon>
        <taxon>Eupulmonata</taxon>
        <taxon>Stylommatophora</taxon>
        <taxon>Helicina</taxon>
        <taxon>Helicoidea</taxon>
        <taxon>Geomitridae</taxon>
        <taxon>Candidula</taxon>
    </lineage>
</organism>
<evidence type="ECO:0000313" key="8">
    <source>
        <dbReference type="Proteomes" id="UP000678393"/>
    </source>
</evidence>
<dbReference type="Pfam" id="PF00001">
    <property type="entry name" value="7tm_1"/>
    <property type="match status" value="1"/>
</dbReference>
<evidence type="ECO:0000259" key="6">
    <source>
        <dbReference type="PROSITE" id="PS50262"/>
    </source>
</evidence>
<dbReference type="OrthoDB" id="10011262at2759"/>
<feature type="transmembrane region" description="Helical" evidence="5">
    <location>
        <begin position="279"/>
        <end position="303"/>
    </location>
</feature>
<evidence type="ECO:0000256" key="5">
    <source>
        <dbReference type="SAM" id="Phobius"/>
    </source>
</evidence>
<name>A0A8S3ZHF3_9EUPU</name>
<dbReference type="Proteomes" id="UP000678393">
    <property type="component" value="Unassembled WGS sequence"/>
</dbReference>
<protein>
    <recommendedName>
        <fullName evidence="6">G-protein coupled receptors family 1 profile domain-containing protein</fullName>
    </recommendedName>
</protein>
<evidence type="ECO:0000313" key="7">
    <source>
        <dbReference type="EMBL" id="CAG5126536.1"/>
    </source>
</evidence>